<reference evidence="1" key="1">
    <citation type="journal article" date="2011" name="World J. Microbiol. Biotechnol.">
        <title>Construction and characterization of a full-length cDNA library from mycobiont of Endocarpon pusillum (lichen-forming Ascomycota).</title>
        <authorList>
            <person name="Wang Y.-Y."/>
            <person name="Zhang T."/>
            <person name="Zhou Q.-M."/>
            <person name="Wei J.-C."/>
        </authorList>
    </citation>
    <scope>NUCLEOTIDE SEQUENCE</scope>
</reference>
<protein>
    <submittedName>
        <fullName evidence="1">Uncharacterized protein</fullName>
    </submittedName>
</protein>
<proteinExistence type="evidence at transcript level"/>
<dbReference type="EMBL" id="HM193240">
    <property type="protein sequence ID" value="AEH41564.1"/>
    <property type="molecule type" value="mRNA"/>
</dbReference>
<organism evidence="1">
    <name type="scientific">Endocarpon pusillum</name>
    <dbReference type="NCBI Taxonomy" id="364733"/>
    <lineage>
        <taxon>Eukaryota</taxon>
        <taxon>Fungi</taxon>
        <taxon>Dikarya</taxon>
        <taxon>Ascomycota</taxon>
        <taxon>Pezizomycotina</taxon>
        <taxon>Eurotiomycetes</taxon>
        <taxon>Chaetothyriomycetidae</taxon>
        <taxon>Verrucariales</taxon>
        <taxon>Verrucariaceae</taxon>
        <taxon>Endocarpon</taxon>
    </lineage>
</organism>
<evidence type="ECO:0000313" key="1">
    <source>
        <dbReference type="EMBL" id="AEH41564.1"/>
    </source>
</evidence>
<dbReference type="AlphaFoldDB" id="F8QX48"/>
<name>F8QX48_9EURO</name>
<accession>F8QX48</accession>
<sequence>MWQRFANQHTSDGPWLHSWHYSRTLHYPQVLMYAEPITVHCPRYPTRFDIPSAPMISHFILVASDLPWPEKCPL</sequence>